<dbReference type="RefSeq" id="WP_020915468.1">
    <property type="nucleotide sequence ID" value="NC_021885.1"/>
</dbReference>
<dbReference type="InterPro" id="IPR002501">
    <property type="entry name" value="PsdUridine_synth_N"/>
</dbReference>
<name>S5RPU4_9PROT</name>
<keyword evidence="4 5" id="KW-0413">Isomerase</keyword>
<dbReference type="SUPFAM" id="SSF55120">
    <property type="entry name" value="Pseudouridine synthase"/>
    <property type="match status" value="1"/>
</dbReference>
<dbReference type="InterPro" id="IPR015240">
    <property type="entry name" value="tRNA_sdUridine_synth_fam1_C"/>
</dbReference>
<dbReference type="HAMAP" id="MF_01080">
    <property type="entry name" value="TruB_bact"/>
    <property type="match status" value="1"/>
</dbReference>
<dbReference type="GO" id="GO:0160148">
    <property type="term" value="F:tRNA pseudouridine(55) synthase activity"/>
    <property type="evidence" value="ECO:0007669"/>
    <property type="project" value="UniProtKB-EC"/>
</dbReference>
<dbReference type="Pfam" id="PF09157">
    <property type="entry name" value="TruB-C_2"/>
    <property type="match status" value="1"/>
</dbReference>
<feature type="domain" description="tRNA pseudouridine synthase II TruB subfamily 1 C-terminal" evidence="8">
    <location>
        <begin position="246"/>
        <end position="311"/>
    </location>
</feature>
<evidence type="ECO:0000313" key="11">
    <source>
        <dbReference type="Proteomes" id="UP000015216"/>
    </source>
</evidence>
<evidence type="ECO:0000256" key="1">
    <source>
        <dbReference type="ARBA" id="ARBA00000385"/>
    </source>
</evidence>
<evidence type="ECO:0000256" key="5">
    <source>
        <dbReference type="HAMAP-Rule" id="MF_01080"/>
    </source>
</evidence>
<feature type="transmembrane region" description="Helical" evidence="6">
    <location>
        <begin position="293"/>
        <end position="311"/>
    </location>
</feature>
<dbReference type="Pfam" id="PF16198">
    <property type="entry name" value="TruB_C_2"/>
    <property type="match status" value="1"/>
</dbReference>
<organism evidence="10 11">
    <name type="scientific">Candidatus Profftella armatura</name>
    <dbReference type="NCBI Taxonomy" id="669502"/>
    <lineage>
        <taxon>Bacteria</taxon>
        <taxon>Pseudomonadati</taxon>
        <taxon>Pseudomonadota</taxon>
        <taxon>Betaproteobacteria</taxon>
        <taxon>Candidatus Profftella</taxon>
    </lineage>
</organism>
<keyword evidence="3 5" id="KW-0819">tRNA processing</keyword>
<dbReference type="Proteomes" id="UP000015216">
    <property type="component" value="Chromosome"/>
</dbReference>
<comment type="function">
    <text evidence="5">Responsible for synthesis of pseudouridine from uracil-55 in the psi GC loop of transfer RNAs.</text>
</comment>
<dbReference type="eggNOG" id="COG0130">
    <property type="taxonomic scope" value="Bacteria"/>
</dbReference>
<dbReference type="CDD" id="cd02573">
    <property type="entry name" value="PseudoU_synth_EcTruB"/>
    <property type="match status" value="1"/>
</dbReference>
<keyword evidence="6" id="KW-1133">Transmembrane helix</keyword>
<dbReference type="GO" id="GO:1990481">
    <property type="term" value="P:mRNA pseudouridine synthesis"/>
    <property type="evidence" value="ECO:0007669"/>
    <property type="project" value="TreeGrafter"/>
</dbReference>
<dbReference type="InterPro" id="IPR020103">
    <property type="entry name" value="PsdUridine_synth_cat_dom_sf"/>
</dbReference>
<dbReference type="PANTHER" id="PTHR13767:SF2">
    <property type="entry name" value="PSEUDOURIDYLATE SYNTHASE TRUB1"/>
    <property type="match status" value="1"/>
</dbReference>
<proteinExistence type="inferred from homology"/>
<accession>S5RPU4</accession>
<dbReference type="NCBIfam" id="TIGR00431">
    <property type="entry name" value="TruB"/>
    <property type="match status" value="1"/>
</dbReference>
<dbReference type="PATRIC" id="fig|669502.6.peg.197"/>
<keyword evidence="11" id="KW-1185">Reference proteome</keyword>
<evidence type="ECO:0000259" key="9">
    <source>
        <dbReference type="Pfam" id="PF16198"/>
    </source>
</evidence>
<evidence type="ECO:0000256" key="4">
    <source>
        <dbReference type="ARBA" id="ARBA00023235"/>
    </source>
</evidence>
<dbReference type="SUPFAM" id="SSF88697">
    <property type="entry name" value="PUA domain-like"/>
    <property type="match status" value="1"/>
</dbReference>
<dbReference type="PANTHER" id="PTHR13767">
    <property type="entry name" value="TRNA-PSEUDOURIDINE SYNTHASE"/>
    <property type="match status" value="1"/>
</dbReference>
<dbReference type="InterPro" id="IPR014780">
    <property type="entry name" value="tRNA_psdUridine_synth_TruB"/>
</dbReference>
<dbReference type="InterPro" id="IPR015947">
    <property type="entry name" value="PUA-like_sf"/>
</dbReference>
<dbReference type="OrthoDB" id="9802309at2"/>
<dbReference type="InterPro" id="IPR032819">
    <property type="entry name" value="TruB_C"/>
</dbReference>
<dbReference type="STRING" id="669502.SSDC_01020"/>
<comment type="catalytic activity">
    <reaction evidence="1 5">
        <text>uridine(55) in tRNA = pseudouridine(55) in tRNA</text>
        <dbReference type="Rhea" id="RHEA:42532"/>
        <dbReference type="Rhea" id="RHEA-COMP:10101"/>
        <dbReference type="Rhea" id="RHEA-COMP:10102"/>
        <dbReference type="ChEBI" id="CHEBI:65314"/>
        <dbReference type="ChEBI" id="CHEBI:65315"/>
        <dbReference type="EC" id="5.4.99.25"/>
    </reaction>
</comment>
<protein>
    <recommendedName>
        <fullName evidence="5">tRNA pseudouridine synthase B</fullName>
        <ecNumber evidence="5">5.4.99.25</ecNumber>
    </recommendedName>
    <alternativeName>
        <fullName evidence="5">tRNA pseudouridine(55) synthase</fullName>
        <shortName evidence="5">Psi55 synthase</shortName>
    </alternativeName>
    <alternativeName>
        <fullName evidence="5">tRNA pseudouridylate synthase</fullName>
    </alternativeName>
    <alternativeName>
        <fullName evidence="5">tRNA-uridine isomerase</fullName>
    </alternativeName>
</protein>
<dbReference type="GO" id="GO:0003723">
    <property type="term" value="F:RNA binding"/>
    <property type="evidence" value="ECO:0007669"/>
    <property type="project" value="InterPro"/>
</dbReference>
<evidence type="ECO:0000259" key="8">
    <source>
        <dbReference type="Pfam" id="PF09157"/>
    </source>
</evidence>
<sequence>MQFHIKKNKNIIHGVLLLDKPYGLSSNNALKKIKYLLNAKKVGYTGTLDPFATGLLPLCFGEATKFSNYLSEADKYYEAIIHLGITTETGDIEGKIIDFNKNIPNSIEIIEKILINFHGKISQIPPMYSALKYKGIPLYKYARSGITIKRKLRYIKIYKITIIDYTIPYLTLRIHCSKGTYIRVLSEDIGKMLGCGAHLKYLRRIGIDKLTLDKCLNIDTIIKYSEYERISSLIPIDILLSSFGIIYLSDLLSKRFLHGQNLFLSDENIYILIKSGFISNNKVRVYNKKNCQFLGIGFINNFFLLTPVRLISLF</sequence>
<feature type="domain" description="Pseudouridine synthase II N-terminal" evidence="7">
    <location>
        <begin position="34"/>
        <end position="182"/>
    </location>
</feature>
<evidence type="ECO:0000313" key="10">
    <source>
        <dbReference type="EMBL" id="AGS06893.1"/>
    </source>
</evidence>
<evidence type="ECO:0000256" key="2">
    <source>
        <dbReference type="ARBA" id="ARBA00005642"/>
    </source>
</evidence>
<evidence type="ECO:0000259" key="7">
    <source>
        <dbReference type="Pfam" id="PF01509"/>
    </source>
</evidence>
<evidence type="ECO:0000256" key="6">
    <source>
        <dbReference type="SAM" id="Phobius"/>
    </source>
</evidence>
<feature type="active site" description="Nucleophile" evidence="5">
    <location>
        <position position="49"/>
    </location>
</feature>
<dbReference type="AlphaFoldDB" id="S5RPU4"/>
<dbReference type="Pfam" id="PF01509">
    <property type="entry name" value="TruB_N"/>
    <property type="match status" value="1"/>
</dbReference>
<dbReference type="InterPro" id="IPR036974">
    <property type="entry name" value="PUA_sf"/>
</dbReference>
<dbReference type="Gene3D" id="2.30.130.10">
    <property type="entry name" value="PUA domain"/>
    <property type="match status" value="1"/>
</dbReference>
<dbReference type="Gene3D" id="3.30.2350.10">
    <property type="entry name" value="Pseudouridine synthase"/>
    <property type="match status" value="1"/>
</dbReference>
<feature type="domain" description="tRNA pseudouridylate synthase B C-terminal" evidence="9">
    <location>
        <begin position="183"/>
        <end position="223"/>
    </location>
</feature>
<dbReference type="GeneID" id="301553070"/>
<dbReference type="EMBL" id="CP003468">
    <property type="protein sequence ID" value="AGS06893.1"/>
    <property type="molecule type" value="Genomic_DNA"/>
</dbReference>
<evidence type="ECO:0000256" key="3">
    <source>
        <dbReference type="ARBA" id="ARBA00022694"/>
    </source>
</evidence>
<dbReference type="EC" id="5.4.99.25" evidence="5"/>
<gene>
    <name evidence="5 10" type="primary">truB</name>
    <name evidence="10" type="ORF">SSDC_01020</name>
</gene>
<dbReference type="KEGG" id="ssdc:SSDC_01020"/>
<comment type="similarity">
    <text evidence="2 5">Belongs to the pseudouridine synthase TruB family. Type 1 subfamily.</text>
</comment>
<reference evidence="10 11" key="1">
    <citation type="journal article" date="2013" name="Curr. Biol.">
        <title>Defensive bacteriome symbiont with a drastically reduced genome.</title>
        <authorList>
            <person name="Nakabachi A."/>
            <person name="Ueoka R."/>
            <person name="Oshima K."/>
            <person name="Teta R."/>
            <person name="Mangoni A."/>
            <person name="Gurgui M."/>
            <person name="Oldham N.J."/>
            <person name="van Echten-Deckert G."/>
            <person name="Okamura K."/>
            <person name="Yamamoto K."/>
            <person name="Inoue H."/>
            <person name="Ohkuma M."/>
            <person name="Hongoh Y."/>
            <person name="Miyagishima S.Y."/>
            <person name="Hattori M."/>
            <person name="Piel J."/>
            <person name="Fukatsu T."/>
        </authorList>
    </citation>
    <scope>NUCLEOTIDE SEQUENCE [LARGE SCALE GENOMIC DNA]</scope>
    <source>
        <strain evidence="10 11">DC</strain>
    </source>
</reference>
<dbReference type="HOGENOM" id="CLU_032087_0_3_4"/>
<keyword evidence="6" id="KW-0472">Membrane</keyword>
<dbReference type="GO" id="GO:0031119">
    <property type="term" value="P:tRNA pseudouridine synthesis"/>
    <property type="evidence" value="ECO:0007669"/>
    <property type="project" value="UniProtKB-UniRule"/>
</dbReference>
<keyword evidence="6" id="KW-0812">Transmembrane</keyword>